<dbReference type="AlphaFoldDB" id="A0A2Z4G807"/>
<dbReference type="EMBL" id="CP029480">
    <property type="protein sequence ID" value="AWV97304.1"/>
    <property type="molecule type" value="Genomic_DNA"/>
</dbReference>
<evidence type="ECO:0000313" key="2">
    <source>
        <dbReference type="EMBL" id="AWV97304.1"/>
    </source>
</evidence>
<feature type="domain" description="Outer membrane protein beta-barrel" evidence="1">
    <location>
        <begin position="3"/>
        <end position="69"/>
    </location>
</feature>
<dbReference type="KEGG" id="als:DJ013_03610"/>
<dbReference type="Proteomes" id="UP000249873">
    <property type="component" value="Chromosome"/>
</dbReference>
<gene>
    <name evidence="2" type="ORF">DJ013_03610</name>
</gene>
<reference evidence="2 3" key="1">
    <citation type="submission" date="2018-05" db="EMBL/GenBank/DDBJ databases">
        <title>Complete genome sequence of Arcticibacterium luteifluviistationis SM1504T, a cytophagaceae bacterium isolated from Arctic surface seawater.</title>
        <authorList>
            <person name="Li Y."/>
            <person name="Qin Q.-L."/>
        </authorList>
    </citation>
    <scope>NUCLEOTIDE SEQUENCE [LARGE SCALE GENOMIC DNA]</scope>
    <source>
        <strain evidence="2 3">SM1504</strain>
    </source>
</reference>
<sequence length="69" mass="7794">MISQGIIDARFLLDAGVKKLIQNGKGELFLNATELLNTMVIKAKVTGNNFNYISKKHYETQVIRLGYSY</sequence>
<evidence type="ECO:0000259" key="1">
    <source>
        <dbReference type="Pfam" id="PF14905"/>
    </source>
</evidence>
<dbReference type="Pfam" id="PF14905">
    <property type="entry name" value="OMP_b-brl_3"/>
    <property type="match status" value="1"/>
</dbReference>
<keyword evidence="3" id="KW-1185">Reference proteome</keyword>
<proteinExistence type="predicted"/>
<dbReference type="InterPro" id="IPR041700">
    <property type="entry name" value="OMP_b-brl_3"/>
</dbReference>
<organism evidence="2 3">
    <name type="scientific">Arcticibacterium luteifluviistationis</name>
    <dbReference type="NCBI Taxonomy" id="1784714"/>
    <lineage>
        <taxon>Bacteria</taxon>
        <taxon>Pseudomonadati</taxon>
        <taxon>Bacteroidota</taxon>
        <taxon>Cytophagia</taxon>
        <taxon>Cytophagales</taxon>
        <taxon>Leadbetterellaceae</taxon>
        <taxon>Arcticibacterium</taxon>
    </lineage>
</organism>
<evidence type="ECO:0000313" key="3">
    <source>
        <dbReference type="Proteomes" id="UP000249873"/>
    </source>
</evidence>
<dbReference type="OrthoDB" id="905812at2"/>
<protein>
    <recommendedName>
        <fullName evidence="1">Outer membrane protein beta-barrel domain-containing protein</fullName>
    </recommendedName>
</protein>
<name>A0A2Z4G807_9BACT</name>
<accession>A0A2Z4G807</accession>